<organism evidence="6 7">
    <name type="scientific">Rozella allomycis (strain CSF55)</name>
    <dbReference type="NCBI Taxonomy" id="988480"/>
    <lineage>
        <taxon>Eukaryota</taxon>
        <taxon>Fungi</taxon>
        <taxon>Fungi incertae sedis</taxon>
        <taxon>Cryptomycota</taxon>
        <taxon>Cryptomycota incertae sedis</taxon>
        <taxon>Rozella</taxon>
    </lineage>
</organism>
<evidence type="ECO:0000256" key="1">
    <source>
        <dbReference type="ARBA" id="ARBA00004173"/>
    </source>
</evidence>
<dbReference type="AlphaFoldDB" id="A0A4P9YL42"/>
<dbReference type="GO" id="GO:0032543">
    <property type="term" value="P:mitochondrial translation"/>
    <property type="evidence" value="ECO:0007669"/>
    <property type="project" value="UniProtKB-ARBA"/>
</dbReference>
<gene>
    <name evidence="6" type="ORF">ROZALSC1DRAFT_12984</name>
</gene>
<sequence length="107" mass="12468">MEFWSPYTLLEADITENFIRGSGKGGMKVNAKANCVQLIHNPSGLMIKCHEERELSRNRSLARRELEVQLDNLFNGPVSKFNLKEFVRREKNRSKKRNENKDKSDDD</sequence>
<dbReference type="SUPFAM" id="SSF75620">
    <property type="entry name" value="Release factor"/>
    <property type="match status" value="1"/>
</dbReference>
<dbReference type="InterPro" id="IPR000352">
    <property type="entry name" value="Pep_chain_release_fac_I"/>
</dbReference>
<evidence type="ECO:0000256" key="2">
    <source>
        <dbReference type="ARBA" id="ARBA00010835"/>
    </source>
</evidence>
<accession>A0A4P9YL42</accession>
<evidence type="ECO:0000313" key="7">
    <source>
        <dbReference type="Proteomes" id="UP000281549"/>
    </source>
</evidence>
<reference evidence="7" key="1">
    <citation type="journal article" date="2018" name="Nat. Microbiol.">
        <title>Leveraging single-cell genomics to expand the fungal tree of life.</title>
        <authorList>
            <person name="Ahrendt S.R."/>
            <person name="Quandt C.A."/>
            <person name="Ciobanu D."/>
            <person name="Clum A."/>
            <person name="Salamov A."/>
            <person name="Andreopoulos B."/>
            <person name="Cheng J.F."/>
            <person name="Woyke T."/>
            <person name="Pelin A."/>
            <person name="Henrissat B."/>
            <person name="Reynolds N.K."/>
            <person name="Benny G.L."/>
            <person name="Smith M.E."/>
            <person name="James T.Y."/>
            <person name="Grigoriev I.V."/>
        </authorList>
    </citation>
    <scope>NUCLEOTIDE SEQUENCE [LARGE SCALE GENOMIC DNA]</scope>
    <source>
        <strain evidence="7">CSF55</strain>
    </source>
</reference>
<dbReference type="GO" id="GO:0005739">
    <property type="term" value="C:mitochondrion"/>
    <property type="evidence" value="ECO:0007669"/>
    <property type="project" value="UniProtKB-SubCell"/>
</dbReference>
<evidence type="ECO:0000256" key="4">
    <source>
        <dbReference type="ARBA" id="ARBA00023128"/>
    </source>
</evidence>
<dbReference type="Pfam" id="PF00472">
    <property type="entry name" value="RF-1"/>
    <property type="match status" value="1"/>
</dbReference>
<dbReference type="Proteomes" id="UP000281549">
    <property type="component" value="Unassembled WGS sequence"/>
</dbReference>
<name>A0A4P9YL42_ROZAC</name>
<dbReference type="PANTHER" id="PTHR46203">
    <property type="entry name" value="PROBABLE PEPTIDE CHAIN RELEASE FACTOR C12ORF65"/>
    <property type="match status" value="1"/>
</dbReference>
<dbReference type="PANTHER" id="PTHR46203:SF1">
    <property type="entry name" value="MITOCHONDRIAL TRANSLATION RELEASE FACTOR IN RESCUE"/>
    <property type="match status" value="1"/>
</dbReference>
<dbReference type="Gene3D" id="3.30.160.20">
    <property type="match status" value="1"/>
</dbReference>
<comment type="similarity">
    <text evidence="2">Belongs to the prokaryotic/mitochondrial release factor family.</text>
</comment>
<dbReference type="GO" id="GO:0003747">
    <property type="term" value="F:translation release factor activity"/>
    <property type="evidence" value="ECO:0007669"/>
    <property type="project" value="InterPro"/>
</dbReference>
<dbReference type="InterPro" id="IPR045853">
    <property type="entry name" value="Pep_chain_release_fac_I_sf"/>
</dbReference>
<dbReference type="EMBL" id="ML005098">
    <property type="protein sequence ID" value="RKP20204.1"/>
    <property type="molecule type" value="Genomic_DNA"/>
</dbReference>
<comment type="subcellular location">
    <subcellularLocation>
        <location evidence="1">Mitochondrion</location>
    </subcellularLocation>
</comment>
<evidence type="ECO:0000259" key="5">
    <source>
        <dbReference type="Pfam" id="PF00472"/>
    </source>
</evidence>
<protein>
    <recommendedName>
        <fullName evidence="5">Prokaryotic-type class I peptide chain release factors domain-containing protein</fullName>
    </recommendedName>
</protein>
<dbReference type="InterPro" id="IPR052405">
    <property type="entry name" value="Mito_Transl_Release_Factor"/>
</dbReference>
<evidence type="ECO:0000313" key="6">
    <source>
        <dbReference type="EMBL" id="RKP20204.1"/>
    </source>
</evidence>
<evidence type="ECO:0000256" key="3">
    <source>
        <dbReference type="ARBA" id="ARBA00022946"/>
    </source>
</evidence>
<feature type="domain" description="Prokaryotic-type class I peptide chain release factors" evidence="5">
    <location>
        <begin position="9"/>
        <end position="101"/>
    </location>
</feature>
<keyword evidence="4" id="KW-0496">Mitochondrion</keyword>
<proteinExistence type="inferred from homology"/>
<keyword evidence="3" id="KW-0809">Transit peptide</keyword>